<reference evidence="1 2" key="1">
    <citation type="submission" date="2024-06" db="EMBL/GenBank/DDBJ databases">
        <title>Genomic Encyclopedia of Type Strains, Phase V (KMG-V): Genome sequencing to study the core and pangenomes of soil and plant-associated prokaryotes.</title>
        <authorList>
            <person name="Whitman W."/>
        </authorList>
    </citation>
    <scope>NUCLEOTIDE SEQUENCE [LARGE SCALE GENOMIC DNA]</scope>
    <source>
        <strain evidence="1 2">USDA 160</strain>
    </source>
</reference>
<dbReference type="RefSeq" id="WP_354270481.1">
    <property type="nucleotide sequence ID" value="NZ_JBEPTQ010000002.1"/>
</dbReference>
<gene>
    <name evidence="1" type="ORF">ABIF63_008942</name>
</gene>
<keyword evidence="2" id="KW-1185">Reference proteome</keyword>
<evidence type="ECO:0000313" key="1">
    <source>
        <dbReference type="EMBL" id="MET4724836.1"/>
    </source>
</evidence>
<dbReference type="EMBL" id="JBEPTQ010000002">
    <property type="protein sequence ID" value="MET4724836.1"/>
    <property type="molecule type" value="Genomic_DNA"/>
</dbReference>
<accession>A0ABV2S6M6</accession>
<proteinExistence type="predicted"/>
<organism evidence="1 2">
    <name type="scientific">Bradyrhizobium japonicum</name>
    <dbReference type="NCBI Taxonomy" id="375"/>
    <lineage>
        <taxon>Bacteria</taxon>
        <taxon>Pseudomonadati</taxon>
        <taxon>Pseudomonadota</taxon>
        <taxon>Alphaproteobacteria</taxon>
        <taxon>Hyphomicrobiales</taxon>
        <taxon>Nitrobacteraceae</taxon>
        <taxon>Bradyrhizobium</taxon>
    </lineage>
</organism>
<dbReference type="Proteomes" id="UP001549291">
    <property type="component" value="Unassembled WGS sequence"/>
</dbReference>
<comment type="caution">
    <text evidence="1">The sequence shown here is derived from an EMBL/GenBank/DDBJ whole genome shotgun (WGS) entry which is preliminary data.</text>
</comment>
<name>A0ABV2S6M6_BRAJP</name>
<evidence type="ECO:0000313" key="2">
    <source>
        <dbReference type="Proteomes" id="UP001549291"/>
    </source>
</evidence>
<protein>
    <submittedName>
        <fullName evidence="1">Uncharacterized protein</fullName>
    </submittedName>
</protein>
<sequence length="66" mass="7662">MANPPKNVAASVRARLLTLSKERNQPFDLLLTRYVLERLLYRLGSTDYRNRFVLKGAMLLLRQRSG</sequence>